<dbReference type="CDD" id="cd17380">
    <property type="entry name" value="MFS_SLC17A9_like"/>
    <property type="match status" value="1"/>
</dbReference>
<protein>
    <submittedName>
        <fullName evidence="8">Solute carrier family 17 member 9-like</fullName>
    </submittedName>
</protein>
<name>A0ABM0H1F7_SACKO</name>
<feature type="transmembrane region" description="Helical" evidence="5">
    <location>
        <begin position="395"/>
        <end position="419"/>
    </location>
</feature>
<dbReference type="InterPro" id="IPR011701">
    <property type="entry name" value="MFS"/>
</dbReference>
<dbReference type="PROSITE" id="PS50850">
    <property type="entry name" value="MFS"/>
    <property type="match status" value="1"/>
</dbReference>
<dbReference type="InterPro" id="IPR020846">
    <property type="entry name" value="MFS_dom"/>
</dbReference>
<dbReference type="GeneID" id="100371999"/>
<evidence type="ECO:0000313" key="8">
    <source>
        <dbReference type="RefSeq" id="XP_002742075.1"/>
    </source>
</evidence>
<keyword evidence="4 5" id="KW-0472">Membrane</keyword>
<dbReference type="PANTHER" id="PTHR11662">
    <property type="entry name" value="SOLUTE CARRIER FAMILY 17"/>
    <property type="match status" value="1"/>
</dbReference>
<evidence type="ECO:0000313" key="7">
    <source>
        <dbReference type="Proteomes" id="UP000694865"/>
    </source>
</evidence>
<dbReference type="InterPro" id="IPR036259">
    <property type="entry name" value="MFS_trans_sf"/>
</dbReference>
<reference evidence="8" key="1">
    <citation type="submission" date="2025-08" db="UniProtKB">
        <authorList>
            <consortium name="RefSeq"/>
        </authorList>
    </citation>
    <scope>IDENTIFICATION</scope>
    <source>
        <tissue evidence="8">Testes</tissue>
    </source>
</reference>
<feature type="transmembrane region" description="Helical" evidence="5">
    <location>
        <begin position="425"/>
        <end position="446"/>
    </location>
</feature>
<feature type="transmembrane region" description="Helical" evidence="5">
    <location>
        <begin position="171"/>
        <end position="198"/>
    </location>
</feature>
<accession>A0ABM0H1F7</accession>
<evidence type="ECO:0000256" key="3">
    <source>
        <dbReference type="ARBA" id="ARBA00022989"/>
    </source>
</evidence>
<dbReference type="PANTHER" id="PTHR11662:SF279">
    <property type="entry name" value="VOLTAGE-GATED PURINE NUCLEOTIDE UNIPORTER SLC17A9"/>
    <property type="match status" value="1"/>
</dbReference>
<feature type="transmembrane region" description="Helical" evidence="5">
    <location>
        <begin position="338"/>
        <end position="356"/>
    </location>
</feature>
<organism evidence="7 8">
    <name type="scientific">Saccoglossus kowalevskii</name>
    <name type="common">Acorn worm</name>
    <dbReference type="NCBI Taxonomy" id="10224"/>
    <lineage>
        <taxon>Eukaryota</taxon>
        <taxon>Metazoa</taxon>
        <taxon>Hemichordata</taxon>
        <taxon>Enteropneusta</taxon>
        <taxon>Harrimaniidae</taxon>
        <taxon>Saccoglossus</taxon>
    </lineage>
</organism>
<keyword evidence="3 5" id="KW-1133">Transmembrane helix</keyword>
<dbReference type="Proteomes" id="UP000694865">
    <property type="component" value="Unplaced"/>
</dbReference>
<evidence type="ECO:0000256" key="2">
    <source>
        <dbReference type="ARBA" id="ARBA00022692"/>
    </source>
</evidence>
<evidence type="ECO:0000259" key="6">
    <source>
        <dbReference type="PROSITE" id="PS50850"/>
    </source>
</evidence>
<comment type="subcellular location">
    <subcellularLocation>
        <location evidence="1">Membrane</location>
        <topology evidence="1">Multi-pass membrane protein</topology>
    </subcellularLocation>
</comment>
<feature type="transmembrane region" description="Helical" evidence="5">
    <location>
        <begin position="266"/>
        <end position="286"/>
    </location>
</feature>
<evidence type="ECO:0000256" key="1">
    <source>
        <dbReference type="ARBA" id="ARBA00004141"/>
    </source>
</evidence>
<feature type="transmembrane region" description="Helical" evidence="5">
    <location>
        <begin position="78"/>
        <end position="98"/>
    </location>
</feature>
<dbReference type="SUPFAM" id="SSF103473">
    <property type="entry name" value="MFS general substrate transporter"/>
    <property type="match status" value="1"/>
</dbReference>
<feature type="transmembrane region" description="Helical" evidence="5">
    <location>
        <begin position="362"/>
        <end position="383"/>
    </location>
</feature>
<feature type="transmembrane region" description="Helical" evidence="5">
    <location>
        <begin position="306"/>
        <end position="326"/>
    </location>
</feature>
<dbReference type="Gene3D" id="1.20.1250.20">
    <property type="entry name" value="MFS general substrate transporter like domains"/>
    <property type="match status" value="2"/>
</dbReference>
<dbReference type="Pfam" id="PF07690">
    <property type="entry name" value="MFS_1"/>
    <property type="match status" value="1"/>
</dbReference>
<proteinExistence type="predicted"/>
<dbReference type="InterPro" id="IPR050382">
    <property type="entry name" value="MFS_Na/Anion_cotransporter"/>
</dbReference>
<feature type="transmembrane region" description="Helical" evidence="5">
    <location>
        <begin position="204"/>
        <end position="222"/>
    </location>
</feature>
<evidence type="ECO:0000256" key="4">
    <source>
        <dbReference type="ARBA" id="ARBA00023136"/>
    </source>
</evidence>
<sequence length="453" mass="50151">MAASIIKTPSTLQISLSDPQNSNTAATAVHHWTRAEKRAWTIALFTGTAITYAARNAIPLCAVALSKEFSWNKTETGLILSSFFWGYALTQILSGYISDRYGGDYIVTLAAMCWGALTLLTPYLAYMYEDKSSQLKCLVFLRVIYGALQAFHYPSMTSLMGRKVDKSCKSYVYTTVISGTYAGNLLSGSLGSIVLSYYDWHRVFYIFGTCAILWALMVRIYLMKQRLNIRLFYNGIIKTPEDVLNHSDTLSPSSVPWRALARHPGFWAMVLGHFCLNYTFFLLFSWLPTYFTEKYPEEKGWVFNVVPWIVSIPSSIATGYVADSLVSFGYTVTTARKCIHTIASLGIIVCLILIGQSEYYNASLTFAATALVFQSFSNAGVLTNPQDIAPQWAGSVFGVMNTAGAMPGFIGVYITGHILEYTQSWATVFGSASCVVATGWVIFMLFGTGSRII</sequence>
<keyword evidence="2 5" id="KW-0812">Transmembrane</keyword>
<feature type="transmembrane region" description="Helical" evidence="5">
    <location>
        <begin position="105"/>
        <end position="127"/>
    </location>
</feature>
<evidence type="ECO:0000256" key="5">
    <source>
        <dbReference type="SAM" id="Phobius"/>
    </source>
</evidence>
<gene>
    <name evidence="8" type="primary">LOC100371999</name>
</gene>
<dbReference type="RefSeq" id="XP_002742075.1">
    <property type="nucleotide sequence ID" value="XM_002742029.2"/>
</dbReference>
<keyword evidence="7" id="KW-1185">Reference proteome</keyword>
<feature type="transmembrane region" description="Helical" evidence="5">
    <location>
        <begin position="133"/>
        <end position="151"/>
    </location>
</feature>
<feature type="domain" description="Major facilitator superfamily (MFS) profile" evidence="6">
    <location>
        <begin position="40"/>
        <end position="451"/>
    </location>
</feature>
<dbReference type="InterPro" id="IPR044777">
    <property type="entry name" value="SLC17A9-like"/>
</dbReference>